<protein>
    <recommendedName>
        <fullName evidence="3">C2H2-type domain-containing protein</fullName>
    </recommendedName>
</protein>
<feature type="region of interest" description="Disordered" evidence="2">
    <location>
        <begin position="117"/>
        <end position="231"/>
    </location>
</feature>
<feature type="domain" description="C2H2-type" evidence="3">
    <location>
        <begin position="95"/>
        <end position="117"/>
    </location>
</feature>
<proteinExistence type="predicted"/>
<gene>
    <name evidence="4" type="ORF">NHX12_009454</name>
</gene>
<evidence type="ECO:0000313" key="5">
    <source>
        <dbReference type="Proteomes" id="UP001148018"/>
    </source>
</evidence>
<feature type="compositionally biased region" description="Basic and acidic residues" evidence="2">
    <location>
        <begin position="156"/>
        <end position="167"/>
    </location>
</feature>
<evidence type="ECO:0000259" key="3">
    <source>
        <dbReference type="PROSITE" id="PS50157"/>
    </source>
</evidence>
<feature type="compositionally biased region" description="Pro residues" evidence="2">
    <location>
        <begin position="318"/>
        <end position="342"/>
    </location>
</feature>
<dbReference type="GO" id="GO:0008270">
    <property type="term" value="F:zinc ion binding"/>
    <property type="evidence" value="ECO:0007669"/>
    <property type="project" value="UniProtKB-KW"/>
</dbReference>
<dbReference type="InterPro" id="IPR013087">
    <property type="entry name" value="Znf_C2H2_type"/>
</dbReference>
<dbReference type="SMART" id="SM00355">
    <property type="entry name" value="ZnF_C2H2"/>
    <property type="match status" value="7"/>
</dbReference>
<dbReference type="PROSITE" id="PS00028">
    <property type="entry name" value="ZINC_FINGER_C2H2_1"/>
    <property type="match status" value="3"/>
</dbReference>
<dbReference type="Proteomes" id="UP001148018">
    <property type="component" value="Unassembled WGS sequence"/>
</dbReference>
<dbReference type="EMBL" id="JANIIK010000115">
    <property type="protein sequence ID" value="KAJ3588600.1"/>
    <property type="molecule type" value="Genomic_DNA"/>
</dbReference>
<name>A0A9Q0DH87_9TELE</name>
<reference evidence="4" key="1">
    <citation type="submission" date="2022-07" db="EMBL/GenBank/DDBJ databases">
        <title>Chromosome-level genome of Muraenolepis orangiensis.</title>
        <authorList>
            <person name="Kim J."/>
        </authorList>
    </citation>
    <scope>NUCLEOTIDE SEQUENCE</scope>
    <source>
        <strain evidence="4">KU_S4_2022</strain>
        <tissue evidence="4">Muscle</tissue>
    </source>
</reference>
<dbReference type="PANTHER" id="PTHR17609:SF3">
    <property type="entry name" value="SAP DOMAIN-CONTAINING PROTEIN"/>
    <property type="match status" value="1"/>
</dbReference>
<dbReference type="InterPro" id="IPR039598">
    <property type="entry name" value="HMGXB3"/>
</dbReference>
<evidence type="ECO:0000256" key="1">
    <source>
        <dbReference type="PROSITE-ProRule" id="PRU00042"/>
    </source>
</evidence>
<dbReference type="PANTHER" id="PTHR17609">
    <property type="entry name" value="HMG DOMAIN-CONTAINING PROTEIN 3"/>
    <property type="match status" value="1"/>
</dbReference>
<feature type="compositionally biased region" description="Pro residues" evidence="2">
    <location>
        <begin position="168"/>
        <end position="180"/>
    </location>
</feature>
<feature type="domain" description="C2H2-type" evidence="3">
    <location>
        <begin position="418"/>
        <end position="445"/>
    </location>
</feature>
<evidence type="ECO:0000313" key="4">
    <source>
        <dbReference type="EMBL" id="KAJ3588600.1"/>
    </source>
</evidence>
<keyword evidence="1" id="KW-0479">Metal-binding</keyword>
<keyword evidence="1" id="KW-0862">Zinc</keyword>
<keyword evidence="1" id="KW-0863">Zinc-finger</keyword>
<feature type="compositionally biased region" description="Pro residues" evidence="2">
    <location>
        <begin position="459"/>
        <end position="474"/>
    </location>
</feature>
<feature type="domain" description="C2H2-type" evidence="3">
    <location>
        <begin position="290"/>
        <end position="317"/>
    </location>
</feature>
<evidence type="ECO:0000256" key="2">
    <source>
        <dbReference type="SAM" id="MobiDB-lite"/>
    </source>
</evidence>
<feature type="region of interest" description="Disordered" evidence="2">
    <location>
        <begin position="438"/>
        <end position="503"/>
    </location>
</feature>
<feature type="compositionally biased region" description="Low complexity" evidence="2">
    <location>
        <begin position="181"/>
        <end position="205"/>
    </location>
</feature>
<feature type="region of interest" description="Disordered" evidence="2">
    <location>
        <begin position="311"/>
        <end position="349"/>
    </location>
</feature>
<dbReference type="PROSITE" id="PS50157">
    <property type="entry name" value="ZINC_FINGER_C2H2_2"/>
    <property type="match status" value="3"/>
</dbReference>
<accession>A0A9Q0DH87</accession>
<feature type="compositionally biased region" description="Pro residues" evidence="2">
    <location>
        <begin position="123"/>
        <end position="141"/>
    </location>
</feature>
<dbReference type="OrthoDB" id="6159302at2759"/>
<feature type="compositionally biased region" description="Low complexity" evidence="2">
    <location>
        <begin position="475"/>
        <end position="489"/>
    </location>
</feature>
<comment type="caution">
    <text evidence="4">The sequence shown here is derived from an EMBL/GenBank/DDBJ whole genome shotgun (WGS) entry which is preliminary data.</text>
</comment>
<sequence length="741" mass="81569">MKENETATRSINILPIPFLFQHVTVHRRDQGTPKPLHGRDPGLFLCPFCSATHYKPTQYPQIMAHLASHKWKAIQHGDYIIYSCKLGCGGKPVHFHCYQCPRFYRTKSELLKHLKSHPTLEGQPPPPQGVHPPTGPPPPTGPHVQAIGPPTPLPHLKSELTVDDQPRAEPPPTQPPPPTEPAAITLEPPAALAEPPTPLQPRAEQPAPPQPRVEPATPSHPPSVSGTPKPLRWRDPGLFLCPFCSATHYKPTQYPQIMAHLASHKWKAIQHGDYIIYSCKLGCDGKSVHFHCCQCPRCYCNKGELLKHLKSHSTPEGQPLPPEGLPPPTEPPPLTGPPPPAGPHHVTVHRRDEATPGPLRWRDPGLFLCPFCSATHYKPTQYPQIMAHLASHKWKAIQHGDYVIYSCKLGCEGKSVHFHCCQCPRSYPSKKELLKHLKFHPTPEGPPPPQRVLLGPAELPIPPQPQPPPPPTQPQPAAEPATPPQLEALPPKPRTSVRTKRKSVQCSHCGLSVNGNNMKKHVVRKHSAQPPRYAITTGHHLPSQCVDRNNGVYAVAKSFMGPRVPVHVAKNTGCDMDRCSGRADPGSPKGAAPIPPRCAHVKSLDYCWSDAPHHDPSEEALGRMVDQRWLGDAARSQCLARQKRAESDGAPLVSRVTLGGPQHMHYVSVYEPGPGRYSRTGRLIVRYDSRGRTWRCPCCRSAATAECPHKSVAKWCLFQAAGHLFAGPSSPGPDEEMPSQE</sequence>
<dbReference type="AlphaFoldDB" id="A0A9Q0DH87"/>
<organism evidence="4 5">
    <name type="scientific">Muraenolepis orangiensis</name>
    <name type="common">Patagonian moray cod</name>
    <dbReference type="NCBI Taxonomy" id="630683"/>
    <lineage>
        <taxon>Eukaryota</taxon>
        <taxon>Metazoa</taxon>
        <taxon>Chordata</taxon>
        <taxon>Craniata</taxon>
        <taxon>Vertebrata</taxon>
        <taxon>Euteleostomi</taxon>
        <taxon>Actinopterygii</taxon>
        <taxon>Neopterygii</taxon>
        <taxon>Teleostei</taxon>
        <taxon>Neoteleostei</taxon>
        <taxon>Acanthomorphata</taxon>
        <taxon>Zeiogadaria</taxon>
        <taxon>Gadariae</taxon>
        <taxon>Gadiformes</taxon>
        <taxon>Muraenolepidoidei</taxon>
        <taxon>Muraenolepididae</taxon>
        <taxon>Muraenolepis</taxon>
    </lineage>
</organism>
<keyword evidence="5" id="KW-1185">Reference proteome</keyword>